<dbReference type="PANTHER" id="PTHR14218">
    <property type="entry name" value="PROTEASE S8 TRIPEPTIDYL PEPTIDASE I CLN2"/>
    <property type="match status" value="1"/>
</dbReference>
<feature type="domain" description="Peptidase S53" evidence="4">
    <location>
        <begin position="1"/>
        <end position="201"/>
    </location>
</feature>
<evidence type="ECO:0000259" key="4">
    <source>
        <dbReference type="PROSITE" id="PS51695"/>
    </source>
</evidence>
<dbReference type="SUPFAM" id="SSF52743">
    <property type="entry name" value="Subtilisin-like"/>
    <property type="match status" value="1"/>
</dbReference>
<dbReference type="PANTHER" id="PTHR14218:SF15">
    <property type="entry name" value="TRIPEPTIDYL-PEPTIDASE 1"/>
    <property type="match status" value="1"/>
</dbReference>
<evidence type="ECO:0000313" key="6">
    <source>
        <dbReference type="Proteomes" id="UP001596298"/>
    </source>
</evidence>
<keyword evidence="6" id="KW-1185">Reference proteome</keyword>
<protein>
    <recommendedName>
        <fullName evidence="4">Peptidase S53 domain-containing protein</fullName>
    </recommendedName>
</protein>
<dbReference type="InterPro" id="IPR050819">
    <property type="entry name" value="Tripeptidyl-peptidase_I"/>
</dbReference>
<dbReference type="InterPro" id="IPR036852">
    <property type="entry name" value="Peptidase_S8/S53_dom_sf"/>
</dbReference>
<dbReference type="PROSITE" id="PS00138">
    <property type="entry name" value="SUBTILASE_SER"/>
    <property type="match status" value="1"/>
</dbReference>
<dbReference type="PROSITE" id="PS51695">
    <property type="entry name" value="SEDOLISIN"/>
    <property type="match status" value="1"/>
</dbReference>
<name>A0ABW2AE18_9MICO</name>
<dbReference type="InterPro" id="IPR030400">
    <property type="entry name" value="Sedolisin_dom"/>
</dbReference>
<dbReference type="EMBL" id="JBHSWH010000001">
    <property type="protein sequence ID" value="MFC6704978.1"/>
    <property type="molecule type" value="Genomic_DNA"/>
</dbReference>
<comment type="caution">
    <text evidence="5">The sequence shown here is derived from an EMBL/GenBank/DDBJ whole genome shotgun (WGS) entry which is preliminary data.</text>
</comment>
<dbReference type="Proteomes" id="UP001596298">
    <property type="component" value="Unassembled WGS sequence"/>
</dbReference>
<organism evidence="5 6">
    <name type="scientific">Flexivirga alba</name>
    <dbReference type="NCBI Taxonomy" id="702742"/>
    <lineage>
        <taxon>Bacteria</taxon>
        <taxon>Bacillati</taxon>
        <taxon>Actinomycetota</taxon>
        <taxon>Actinomycetes</taxon>
        <taxon>Micrococcales</taxon>
        <taxon>Dermacoccaceae</taxon>
        <taxon>Flexivirga</taxon>
    </lineage>
</organism>
<reference evidence="6" key="1">
    <citation type="journal article" date="2019" name="Int. J. Syst. Evol. Microbiol.">
        <title>The Global Catalogue of Microorganisms (GCM) 10K type strain sequencing project: providing services to taxonomists for standard genome sequencing and annotation.</title>
        <authorList>
            <consortium name="The Broad Institute Genomics Platform"/>
            <consortium name="The Broad Institute Genome Sequencing Center for Infectious Disease"/>
            <person name="Wu L."/>
            <person name="Ma J."/>
        </authorList>
    </citation>
    <scope>NUCLEOTIDE SEQUENCE [LARGE SCALE GENOMIC DNA]</scope>
    <source>
        <strain evidence="6">CCUG 58127</strain>
    </source>
</reference>
<evidence type="ECO:0000313" key="5">
    <source>
        <dbReference type="EMBL" id="MFC6704978.1"/>
    </source>
</evidence>
<accession>A0ABW2AE18</accession>
<keyword evidence="1" id="KW-0645">Protease</keyword>
<evidence type="ECO:0000256" key="2">
    <source>
        <dbReference type="ARBA" id="ARBA00022801"/>
    </source>
</evidence>
<dbReference type="RefSeq" id="WP_382399702.1">
    <property type="nucleotide sequence ID" value="NZ_JBHSWH010000001.1"/>
</dbReference>
<gene>
    <name evidence="5" type="ORF">ACFQDH_06775</name>
</gene>
<evidence type="ECO:0000256" key="1">
    <source>
        <dbReference type="ARBA" id="ARBA00022670"/>
    </source>
</evidence>
<evidence type="ECO:0000256" key="3">
    <source>
        <dbReference type="ARBA" id="ARBA00022825"/>
    </source>
</evidence>
<keyword evidence="2" id="KW-0378">Hydrolase</keyword>
<sequence>MGGTAAALNSAGARQFTVGWSTSLWDQPSASSTSGITRYPFFGNSVGAGGGVSSDYSQPAWQKGVVTGSTTKRTIPDVSAIADPATGLGLTFDGSHVTTSGGTSQSSPLVAALVASSKALTGRKVGNAAPYFYKLKGTTNITDVKAATAGKYGMVFGQTKNGHFVLEGLAQPSDSLRVTTGWDNVTGLGEPSGSFLTSFGK</sequence>
<keyword evidence="3" id="KW-0720">Serine protease</keyword>
<proteinExistence type="predicted"/>
<dbReference type="InterPro" id="IPR023828">
    <property type="entry name" value="Peptidase_S8_Ser-AS"/>
</dbReference>
<dbReference type="Gene3D" id="3.40.50.200">
    <property type="entry name" value="Peptidase S8/S53 domain"/>
    <property type="match status" value="1"/>
</dbReference>